<proteinExistence type="predicted"/>
<organism evidence="2">
    <name type="scientific">Salvia splendens</name>
    <name type="common">Scarlet sage</name>
    <dbReference type="NCBI Taxonomy" id="180675"/>
    <lineage>
        <taxon>Eukaryota</taxon>
        <taxon>Viridiplantae</taxon>
        <taxon>Streptophyta</taxon>
        <taxon>Embryophyta</taxon>
        <taxon>Tracheophyta</taxon>
        <taxon>Spermatophyta</taxon>
        <taxon>Magnoliopsida</taxon>
        <taxon>eudicotyledons</taxon>
        <taxon>Gunneridae</taxon>
        <taxon>Pentapetalae</taxon>
        <taxon>asterids</taxon>
        <taxon>lamiids</taxon>
        <taxon>Lamiales</taxon>
        <taxon>Lamiaceae</taxon>
        <taxon>Nepetoideae</taxon>
        <taxon>Mentheae</taxon>
        <taxon>Salviinae</taxon>
        <taxon>Salvia</taxon>
        <taxon>Salvia subgen. Calosphace</taxon>
        <taxon>core Calosphace</taxon>
    </lineage>
</organism>
<sequence>MKGYNLCRLNLRMNVFHLGPATSSDHSRIFITAPTPRSHKELPLEEISAARILCHHVGPAGFRSKQGKLKQPWRRNSDSDESSSGCMIWMGIRSRFAGIRHQFDDSFLNLSGFAAIRRRFDDSFLSRSGSVTGRKGKLGIAADIFSVAPSVVVVEVKKSSGDTLEYNQFCSKELRPALKDIVWTGNFVPA</sequence>
<dbReference type="Gene3D" id="3.30.310.80">
    <property type="entry name" value="Kinase associated domain 1, KA1"/>
    <property type="match status" value="1"/>
</dbReference>
<evidence type="ECO:0000313" key="2">
    <source>
        <dbReference type="EMBL" id="KAG6395930.1"/>
    </source>
</evidence>
<feature type="region of interest" description="Disordered" evidence="1">
    <location>
        <begin position="63"/>
        <end position="83"/>
    </location>
</feature>
<reference evidence="2" key="2">
    <citation type="submission" date="2020-08" db="EMBL/GenBank/DDBJ databases">
        <title>Plant Genome Project.</title>
        <authorList>
            <person name="Zhang R.-G."/>
        </authorList>
    </citation>
    <scope>NUCLEOTIDE SEQUENCE</scope>
    <source>
        <strain evidence="2">Huo1</strain>
        <tissue evidence="2">Leaf</tissue>
    </source>
</reference>
<gene>
    <name evidence="2" type="ORF">SASPL_142063</name>
</gene>
<evidence type="ECO:0000256" key="1">
    <source>
        <dbReference type="SAM" id="MobiDB-lite"/>
    </source>
</evidence>
<dbReference type="Proteomes" id="UP000298416">
    <property type="component" value="Unassembled WGS sequence"/>
</dbReference>
<comment type="caution">
    <text evidence="2">The sequence shown here is derived from an EMBL/GenBank/DDBJ whole genome shotgun (WGS) entry which is preliminary data.</text>
</comment>
<dbReference type="AlphaFoldDB" id="A0A8X8WJX0"/>
<keyword evidence="3" id="KW-1185">Reference proteome</keyword>
<name>A0A8X8WJX0_SALSN</name>
<reference evidence="2" key="1">
    <citation type="submission" date="2018-01" db="EMBL/GenBank/DDBJ databases">
        <authorList>
            <person name="Mao J.F."/>
        </authorList>
    </citation>
    <scope>NUCLEOTIDE SEQUENCE</scope>
    <source>
        <strain evidence="2">Huo1</strain>
        <tissue evidence="2">Leaf</tissue>
    </source>
</reference>
<dbReference type="EMBL" id="PNBA02000016">
    <property type="protein sequence ID" value="KAG6395930.1"/>
    <property type="molecule type" value="Genomic_DNA"/>
</dbReference>
<accession>A0A8X8WJX0</accession>
<evidence type="ECO:0000313" key="3">
    <source>
        <dbReference type="Proteomes" id="UP000298416"/>
    </source>
</evidence>
<protein>
    <submittedName>
        <fullName evidence="2">Uncharacterized protein</fullName>
    </submittedName>
</protein>